<dbReference type="PANTHER" id="PTHR19854:SF15">
    <property type="entry name" value="TRANSDUCIN BETA-LIKE PROTEIN 3"/>
    <property type="match status" value="1"/>
</dbReference>
<proteinExistence type="predicted"/>
<feature type="repeat" description="WD" evidence="5">
    <location>
        <begin position="434"/>
        <end position="469"/>
    </location>
</feature>
<dbReference type="GO" id="GO:0000480">
    <property type="term" value="P:endonucleolytic cleavage in 5'-ETS of tricistronic rRNA transcript (SSU-rRNA, 5.8S rRNA, LSU-rRNA)"/>
    <property type="evidence" value="ECO:0007669"/>
    <property type="project" value="TreeGrafter"/>
</dbReference>
<dbReference type="InterPro" id="IPR036322">
    <property type="entry name" value="WD40_repeat_dom_sf"/>
</dbReference>
<dbReference type="PROSITE" id="PS50294">
    <property type="entry name" value="WD_REPEATS_REGION"/>
    <property type="match status" value="8"/>
</dbReference>
<dbReference type="PANTHER" id="PTHR19854">
    <property type="entry name" value="TRANSDUCIN BETA-LIKE 3"/>
    <property type="match status" value="1"/>
</dbReference>
<dbReference type="Pfam" id="PF00400">
    <property type="entry name" value="WD40"/>
    <property type="match status" value="10"/>
</dbReference>
<feature type="repeat" description="WD" evidence="5">
    <location>
        <begin position="615"/>
        <end position="646"/>
    </location>
</feature>
<dbReference type="Proteomes" id="UP001179952">
    <property type="component" value="Unassembled WGS sequence"/>
</dbReference>
<dbReference type="Pfam" id="PF08625">
    <property type="entry name" value="Utp13"/>
    <property type="match status" value="1"/>
</dbReference>
<keyword evidence="2 5" id="KW-0853">WD repeat</keyword>
<dbReference type="AlphaFoldDB" id="A0AAV9BB51"/>
<evidence type="ECO:0000313" key="8">
    <source>
        <dbReference type="EMBL" id="KAK1273601.1"/>
    </source>
</evidence>
<dbReference type="InterPro" id="IPR019775">
    <property type="entry name" value="WD40_repeat_CS"/>
</dbReference>
<evidence type="ECO:0000256" key="2">
    <source>
        <dbReference type="ARBA" id="ARBA00022574"/>
    </source>
</evidence>
<reference evidence="8" key="2">
    <citation type="submission" date="2023-06" db="EMBL/GenBank/DDBJ databases">
        <authorList>
            <person name="Ma L."/>
            <person name="Liu K.-W."/>
            <person name="Li Z."/>
            <person name="Hsiao Y.-Y."/>
            <person name="Qi Y."/>
            <person name="Fu T."/>
            <person name="Tang G."/>
            <person name="Zhang D."/>
            <person name="Sun W.-H."/>
            <person name="Liu D.-K."/>
            <person name="Li Y."/>
            <person name="Chen G.-Z."/>
            <person name="Liu X.-D."/>
            <person name="Liao X.-Y."/>
            <person name="Jiang Y.-T."/>
            <person name="Yu X."/>
            <person name="Hao Y."/>
            <person name="Huang J."/>
            <person name="Zhao X.-W."/>
            <person name="Ke S."/>
            <person name="Chen Y.-Y."/>
            <person name="Wu W.-L."/>
            <person name="Hsu J.-L."/>
            <person name="Lin Y.-F."/>
            <person name="Huang M.-D."/>
            <person name="Li C.-Y."/>
            <person name="Huang L."/>
            <person name="Wang Z.-W."/>
            <person name="Zhao X."/>
            <person name="Zhong W.-Y."/>
            <person name="Peng D.-H."/>
            <person name="Ahmad S."/>
            <person name="Lan S."/>
            <person name="Zhang J.-S."/>
            <person name="Tsai W.-C."/>
            <person name="Van De Peer Y."/>
            <person name="Liu Z.-J."/>
        </authorList>
    </citation>
    <scope>NUCLEOTIDE SEQUENCE</scope>
    <source>
        <strain evidence="8">SCP</strain>
        <tissue evidence="8">Leaves</tissue>
    </source>
</reference>
<dbReference type="GO" id="GO:0032040">
    <property type="term" value="C:small-subunit processome"/>
    <property type="evidence" value="ECO:0007669"/>
    <property type="project" value="InterPro"/>
</dbReference>
<keyword evidence="3" id="KW-0677">Repeat</keyword>
<sequence length="883" mass="97192">MASLKKSYRCTKSLQRFYTGGPVAVSSDGTFIACACDDKINIVDSSNASVRATLEGDTEQVTALTLSLDGKLLFSASHSRLIRVWDLSSSKCLRSWKGHEGPVMSMACDASGGCLATGGADRKVLVWDVDGGFCTHYFKGHKGVVTCVMFHPDPNQLLVFSGSDDAAVRVLDLVSKKCVAVLEKHFSAVTSLAVSENGWTLLSAGRDKVVNVWDLRKYSLKVTVPTHEVLETVRAIHSDMALANFLGAHSSSKKRSASPPVFFLTVGERGIVRIWNSEGAVCLYEQQSSDATLNSDKDDSRRGFMSAVILPSDQGLLCVTADQQFLFYSMLHSAEGTFKLGLHRRLIGYNEDIVDLKFLGEEEKFVAVATNVEQVQVYDLASMSCSYVLAGHTDIVLCLDTCVTSAGRTLIATGSKDNNVRLWDAEKKCCIGVGIGHMKAVGAVVFSKKGRNFFVSGSRDRTIKVWSLDGLSEDIDHVTQLKAKATVAAHADDKDINSLAISPNDGLVCSGSQDHTACIWRLPELVLVMVLKGHKRGIWSVEFSPVDKCVLTSSGDKTIKIWSIADGSCLKTFEGHTASVLRASFITRGTQLVSCGADGLVKLWTVKSNECIATYDQHEDKIWALAVGKKTEMLATGGSDAMVNLWHDCTAAEKEEAFLKEEEAILKCQELENAVSDVDYVKAIQLAFELHRPHKLFDLFAELYRKRYSKDRVVKALSSLGKEELHQLLEYIREWNTKPKLCHVAQSVLFQIFNMFPPTEIVEIKGISDILEGLIPYSQRHFSRMDRLVRSTYLLDYALTGMSVIDPEPVLHPKEEPVLPTNNLETTNAQLEVIPMEEQESGDSINKKEKSSKKRKSNKSKGGADKKLKESMDKDVTVVPVQA</sequence>
<evidence type="ECO:0000313" key="9">
    <source>
        <dbReference type="Proteomes" id="UP001179952"/>
    </source>
</evidence>
<feature type="region of interest" description="Disordered" evidence="6">
    <location>
        <begin position="834"/>
        <end position="883"/>
    </location>
</feature>
<feature type="repeat" description="WD" evidence="5">
    <location>
        <begin position="182"/>
        <end position="223"/>
    </location>
</feature>
<dbReference type="GO" id="GO:0000472">
    <property type="term" value="P:endonucleolytic cleavage to generate mature 5'-end of SSU-rRNA from (SSU-rRNA, 5.8S rRNA, LSU-rRNA)"/>
    <property type="evidence" value="ECO:0007669"/>
    <property type="project" value="TreeGrafter"/>
</dbReference>
<dbReference type="GO" id="GO:0030686">
    <property type="term" value="C:90S preribosome"/>
    <property type="evidence" value="ECO:0007669"/>
    <property type="project" value="TreeGrafter"/>
</dbReference>
<feature type="domain" description="U3 small nucleolar RNA-associated protein 13 C-terminal" evidence="7">
    <location>
        <begin position="669"/>
        <end position="802"/>
    </location>
</feature>
<feature type="repeat" description="WD" evidence="5">
    <location>
        <begin position="54"/>
        <end position="95"/>
    </location>
</feature>
<keyword evidence="4" id="KW-0539">Nucleus</keyword>
<dbReference type="PROSITE" id="PS50082">
    <property type="entry name" value="WD_REPEATS_2"/>
    <property type="match status" value="10"/>
</dbReference>
<gene>
    <name evidence="8" type="ORF">QJS04_geneDACA012152</name>
</gene>
<feature type="compositionally biased region" description="Basic residues" evidence="6">
    <location>
        <begin position="850"/>
        <end position="859"/>
    </location>
</feature>
<feature type="repeat" description="WD" evidence="5">
    <location>
        <begin position="489"/>
        <end position="522"/>
    </location>
</feature>
<dbReference type="PRINTS" id="PR00320">
    <property type="entry name" value="GPROTEINBRPT"/>
</dbReference>
<dbReference type="GO" id="GO:0034511">
    <property type="term" value="F:U3 snoRNA binding"/>
    <property type="evidence" value="ECO:0007669"/>
    <property type="project" value="TreeGrafter"/>
</dbReference>
<feature type="repeat" description="WD" evidence="5">
    <location>
        <begin position="573"/>
        <end position="614"/>
    </location>
</feature>
<dbReference type="InterPro" id="IPR013934">
    <property type="entry name" value="Utp13_C"/>
</dbReference>
<dbReference type="CDD" id="cd00200">
    <property type="entry name" value="WD40"/>
    <property type="match status" value="2"/>
</dbReference>
<dbReference type="SUPFAM" id="SSF50978">
    <property type="entry name" value="WD40 repeat-like"/>
    <property type="match status" value="2"/>
</dbReference>
<evidence type="ECO:0000256" key="3">
    <source>
        <dbReference type="ARBA" id="ARBA00022737"/>
    </source>
</evidence>
<evidence type="ECO:0000256" key="1">
    <source>
        <dbReference type="ARBA" id="ARBA00004604"/>
    </source>
</evidence>
<comment type="subcellular location">
    <subcellularLocation>
        <location evidence="1">Nucleus</location>
        <location evidence="1">Nucleolus</location>
    </subcellularLocation>
</comment>
<dbReference type="PROSITE" id="PS00678">
    <property type="entry name" value="WD_REPEATS_1"/>
    <property type="match status" value="2"/>
</dbReference>
<dbReference type="FunFam" id="2.130.10.10:FF:000794">
    <property type="entry name" value="Transducin family protein / WD-40 repeat family protein"/>
    <property type="match status" value="1"/>
</dbReference>
<organism evidence="8 9">
    <name type="scientific">Acorus gramineus</name>
    <name type="common">Dwarf sweet flag</name>
    <dbReference type="NCBI Taxonomy" id="55184"/>
    <lineage>
        <taxon>Eukaryota</taxon>
        <taxon>Viridiplantae</taxon>
        <taxon>Streptophyta</taxon>
        <taxon>Embryophyta</taxon>
        <taxon>Tracheophyta</taxon>
        <taxon>Spermatophyta</taxon>
        <taxon>Magnoliopsida</taxon>
        <taxon>Liliopsida</taxon>
        <taxon>Acoraceae</taxon>
        <taxon>Acorus</taxon>
    </lineage>
</organism>
<protein>
    <recommendedName>
        <fullName evidence="7">U3 small nucleolar RNA-associated protein 13 C-terminal domain-containing protein</fullName>
    </recommendedName>
</protein>
<evidence type="ECO:0000256" key="4">
    <source>
        <dbReference type="ARBA" id="ARBA00023242"/>
    </source>
</evidence>
<dbReference type="EMBL" id="JAUJYN010000004">
    <property type="protein sequence ID" value="KAK1273601.1"/>
    <property type="molecule type" value="Genomic_DNA"/>
</dbReference>
<keyword evidence="9" id="KW-1185">Reference proteome</keyword>
<feature type="repeat" description="WD" evidence="5">
    <location>
        <begin position="531"/>
        <end position="572"/>
    </location>
</feature>
<feature type="repeat" description="WD" evidence="5">
    <location>
        <begin position="389"/>
        <end position="424"/>
    </location>
</feature>
<feature type="repeat" description="WD" evidence="5">
    <location>
        <begin position="138"/>
        <end position="181"/>
    </location>
</feature>
<dbReference type="InterPro" id="IPR015943">
    <property type="entry name" value="WD40/YVTN_repeat-like_dom_sf"/>
</dbReference>
<dbReference type="SMART" id="SM00320">
    <property type="entry name" value="WD40"/>
    <property type="match status" value="13"/>
</dbReference>
<feature type="repeat" description="WD" evidence="5">
    <location>
        <begin position="96"/>
        <end position="130"/>
    </location>
</feature>
<comment type="caution">
    <text evidence="8">The sequence shown here is derived from an EMBL/GenBank/DDBJ whole genome shotgun (WGS) entry which is preliminary data.</text>
</comment>
<name>A0AAV9BB51_ACOGR</name>
<dbReference type="InterPro" id="IPR001680">
    <property type="entry name" value="WD40_rpt"/>
</dbReference>
<accession>A0AAV9BB51</accession>
<evidence type="ECO:0000256" key="5">
    <source>
        <dbReference type="PROSITE-ProRule" id="PRU00221"/>
    </source>
</evidence>
<dbReference type="Gene3D" id="2.130.10.10">
    <property type="entry name" value="YVTN repeat-like/Quinoprotein amine dehydrogenase"/>
    <property type="match status" value="4"/>
</dbReference>
<dbReference type="FunFam" id="2.130.10.10:FF:001844">
    <property type="entry name" value="Transducin family protein / WD-40 repeat family protein"/>
    <property type="match status" value="1"/>
</dbReference>
<evidence type="ECO:0000256" key="6">
    <source>
        <dbReference type="SAM" id="MobiDB-lite"/>
    </source>
</evidence>
<dbReference type="InterPro" id="IPR020472">
    <property type="entry name" value="WD40_PAC1"/>
</dbReference>
<evidence type="ECO:0000259" key="7">
    <source>
        <dbReference type="Pfam" id="PF08625"/>
    </source>
</evidence>
<feature type="compositionally biased region" description="Basic and acidic residues" evidence="6">
    <location>
        <begin position="862"/>
        <end position="876"/>
    </location>
</feature>
<reference evidence="8" key="1">
    <citation type="journal article" date="2023" name="Nat. Commun.">
        <title>Diploid and tetraploid genomes of Acorus and the evolution of monocots.</title>
        <authorList>
            <person name="Ma L."/>
            <person name="Liu K.W."/>
            <person name="Li Z."/>
            <person name="Hsiao Y.Y."/>
            <person name="Qi Y."/>
            <person name="Fu T."/>
            <person name="Tang G.D."/>
            <person name="Zhang D."/>
            <person name="Sun W.H."/>
            <person name="Liu D.K."/>
            <person name="Li Y."/>
            <person name="Chen G.Z."/>
            <person name="Liu X.D."/>
            <person name="Liao X.Y."/>
            <person name="Jiang Y.T."/>
            <person name="Yu X."/>
            <person name="Hao Y."/>
            <person name="Huang J."/>
            <person name="Zhao X.W."/>
            <person name="Ke S."/>
            <person name="Chen Y.Y."/>
            <person name="Wu W.L."/>
            <person name="Hsu J.L."/>
            <person name="Lin Y.F."/>
            <person name="Huang M.D."/>
            <person name="Li C.Y."/>
            <person name="Huang L."/>
            <person name="Wang Z.W."/>
            <person name="Zhao X."/>
            <person name="Zhong W.Y."/>
            <person name="Peng D.H."/>
            <person name="Ahmad S."/>
            <person name="Lan S."/>
            <person name="Zhang J.S."/>
            <person name="Tsai W.C."/>
            <person name="Van de Peer Y."/>
            <person name="Liu Z.J."/>
        </authorList>
    </citation>
    <scope>NUCLEOTIDE SEQUENCE</scope>
    <source>
        <strain evidence="8">SCP</strain>
    </source>
</reference>